<evidence type="ECO:0000313" key="2">
    <source>
        <dbReference type="Proteomes" id="UP001055879"/>
    </source>
</evidence>
<accession>A0ACB9DKR5</accession>
<proteinExistence type="predicted"/>
<evidence type="ECO:0000313" key="1">
    <source>
        <dbReference type="EMBL" id="KAI3747157.1"/>
    </source>
</evidence>
<protein>
    <submittedName>
        <fullName evidence="1">Uncharacterized protein</fullName>
    </submittedName>
</protein>
<reference evidence="1 2" key="2">
    <citation type="journal article" date="2022" name="Mol. Ecol. Resour.">
        <title>The genomes of chicory, endive, great burdock and yacon provide insights into Asteraceae paleo-polyploidization history and plant inulin production.</title>
        <authorList>
            <person name="Fan W."/>
            <person name="Wang S."/>
            <person name="Wang H."/>
            <person name="Wang A."/>
            <person name="Jiang F."/>
            <person name="Liu H."/>
            <person name="Zhao H."/>
            <person name="Xu D."/>
            <person name="Zhang Y."/>
        </authorList>
    </citation>
    <scope>NUCLEOTIDE SEQUENCE [LARGE SCALE GENOMIC DNA]</scope>
    <source>
        <strain evidence="2">cv. Niubang</strain>
    </source>
</reference>
<comment type="caution">
    <text evidence="1">The sequence shown here is derived from an EMBL/GenBank/DDBJ whole genome shotgun (WGS) entry which is preliminary data.</text>
</comment>
<dbReference type="EMBL" id="CM042049">
    <property type="protein sequence ID" value="KAI3747157.1"/>
    <property type="molecule type" value="Genomic_DNA"/>
</dbReference>
<organism evidence="1 2">
    <name type="scientific">Arctium lappa</name>
    <name type="common">Greater burdock</name>
    <name type="synonym">Lappa major</name>
    <dbReference type="NCBI Taxonomy" id="4217"/>
    <lineage>
        <taxon>Eukaryota</taxon>
        <taxon>Viridiplantae</taxon>
        <taxon>Streptophyta</taxon>
        <taxon>Embryophyta</taxon>
        <taxon>Tracheophyta</taxon>
        <taxon>Spermatophyta</taxon>
        <taxon>Magnoliopsida</taxon>
        <taxon>eudicotyledons</taxon>
        <taxon>Gunneridae</taxon>
        <taxon>Pentapetalae</taxon>
        <taxon>asterids</taxon>
        <taxon>campanulids</taxon>
        <taxon>Asterales</taxon>
        <taxon>Asteraceae</taxon>
        <taxon>Carduoideae</taxon>
        <taxon>Cardueae</taxon>
        <taxon>Arctiinae</taxon>
        <taxon>Arctium</taxon>
    </lineage>
</organism>
<dbReference type="Proteomes" id="UP001055879">
    <property type="component" value="Linkage Group LG03"/>
</dbReference>
<keyword evidence="2" id="KW-1185">Reference proteome</keyword>
<sequence>MANKLESDAETRQLSTDELVGWKEARTIRDDLEAKRSSVLRQKSRDKRILNGDENSKFFHSSLKRNSTNAMFPGKSWMIYCVRIPFRSSKRLMRTLEQSLKRRGSLNLYFST</sequence>
<reference evidence="2" key="1">
    <citation type="journal article" date="2022" name="Mol. Ecol. Resour.">
        <title>The genomes of chicory, endive, great burdock and yacon provide insights into Asteraceae palaeo-polyploidization history and plant inulin production.</title>
        <authorList>
            <person name="Fan W."/>
            <person name="Wang S."/>
            <person name="Wang H."/>
            <person name="Wang A."/>
            <person name="Jiang F."/>
            <person name="Liu H."/>
            <person name="Zhao H."/>
            <person name="Xu D."/>
            <person name="Zhang Y."/>
        </authorList>
    </citation>
    <scope>NUCLEOTIDE SEQUENCE [LARGE SCALE GENOMIC DNA]</scope>
    <source>
        <strain evidence="2">cv. Niubang</strain>
    </source>
</reference>
<name>A0ACB9DKR5_ARCLA</name>
<gene>
    <name evidence="1" type="ORF">L6452_09605</name>
</gene>